<gene>
    <name evidence="3" type="ORF">TeGR_g7302</name>
</gene>
<proteinExistence type="predicted"/>
<sequence length="273" mass="28152">YVYEFAVVVVASSLTVVVTALYMIHLPSWANQKLANIEKIIESSAGEMSSAADAALAGLSSLPPGGPDPASSVLRAHGLGSLVVAEQEDADGNSRNLLLRTRFTSPSYGFAPAMTPVEIQREVEALCKAAPGGERRRRFSFGGEGAGGEGEAGGLLVEGRNSSMREGAGGEGEAGGLLVEGRNSSMRSGGLSHRSTARSSLLSVAEGGGVAVFDVWGGGARYDREAGRFGVLWMSDDEEEEEEEGRGGVFGGGTGSEDDEILHIFGIGSADAP</sequence>
<comment type="caution">
    <text evidence="3">The sequence shown here is derived from an EMBL/GenBank/DDBJ whole genome shotgun (WGS) entry which is preliminary data.</text>
</comment>
<dbReference type="Proteomes" id="UP001165060">
    <property type="component" value="Unassembled WGS sequence"/>
</dbReference>
<protein>
    <submittedName>
        <fullName evidence="3">Uncharacterized protein</fullName>
    </submittedName>
</protein>
<evidence type="ECO:0000313" key="3">
    <source>
        <dbReference type="EMBL" id="GMI33857.1"/>
    </source>
</evidence>
<reference evidence="3 4" key="1">
    <citation type="journal article" date="2023" name="Commun. Biol.">
        <title>Genome analysis of Parmales, the sister group of diatoms, reveals the evolutionary specialization of diatoms from phago-mixotrophs to photoautotrophs.</title>
        <authorList>
            <person name="Ban H."/>
            <person name="Sato S."/>
            <person name="Yoshikawa S."/>
            <person name="Yamada K."/>
            <person name="Nakamura Y."/>
            <person name="Ichinomiya M."/>
            <person name="Sato N."/>
            <person name="Blanc-Mathieu R."/>
            <person name="Endo H."/>
            <person name="Kuwata A."/>
            <person name="Ogata H."/>
        </authorList>
    </citation>
    <scope>NUCLEOTIDE SEQUENCE [LARGE SCALE GENOMIC DNA]</scope>
</reference>
<organism evidence="3 4">
    <name type="scientific">Tetraparma gracilis</name>
    <dbReference type="NCBI Taxonomy" id="2962635"/>
    <lineage>
        <taxon>Eukaryota</taxon>
        <taxon>Sar</taxon>
        <taxon>Stramenopiles</taxon>
        <taxon>Ochrophyta</taxon>
        <taxon>Bolidophyceae</taxon>
        <taxon>Parmales</taxon>
        <taxon>Triparmaceae</taxon>
        <taxon>Tetraparma</taxon>
    </lineage>
</organism>
<feature type="region of interest" description="Disordered" evidence="1">
    <location>
        <begin position="236"/>
        <end position="259"/>
    </location>
</feature>
<feature type="non-terminal residue" evidence="3">
    <location>
        <position position="1"/>
    </location>
</feature>
<keyword evidence="4" id="KW-1185">Reference proteome</keyword>
<keyword evidence="2" id="KW-0472">Membrane</keyword>
<accession>A0ABQ6MUZ2</accession>
<keyword evidence="2" id="KW-1133">Transmembrane helix</keyword>
<feature type="transmembrane region" description="Helical" evidence="2">
    <location>
        <begin position="6"/>
        <end position="24"/>
    </location>
</feature>
<evidence type="ECO:0000256" key="2">
    <source>
        <dbReference type="SAM" id="Phobius"/>
    </source>
</evidence>
<name>A0ABQ6MUZ2_9STRA</name>
<evidence type="ECO:0000256" key="1">
    <source>
        <dbReference type="SAM" id="MobiDB-lite"/>
    </source>
</evidence>
<keyword evidence="2" id="KW-0812">Transmembrane</keyword>
<dbReference type="EMBL" id="BRYB01003271">
    <property type="protein sequence ID" value="GMI33857.1"/>
    <property type="molecule type" value="Genomic_DNA"/>
</dbReference>
<evidence type="ECO:0000313" key="4">
    <source>
        <dbReference type="Proteomes" id="UP001165060"/>
    </source>
</evidence>